<dbReference type="PATRIC" id="fig|1705561.3.peg.3695"/>
<dbReference type="Gene3D" id="3.10.450.50">
    <property type="match status" value="1"/>
</dbReference>
<dbReference type="InterPro" id="IPR032710">
    <property type="entry name" value="NTF2-like_dom_sf"/>
</dbReference>
<reference evidence="1 2" key="1">
    <citation type="submission" date="2015-08" db="EMBL/GenBank/DDBJ databases">
        <title>Draft genome sequence of cellulolytic and xylanolytic Paenibacillus sp. A59, isolated from a decaying forest soil from Patagonia, Argentina.</title>
        <authorList>
            <person name="Ghio S."/>
            <person name="Caceres A.M."/>
            <person name="Talia P."/>
            <person name="Grasso D."/>
            <person name="Campos E."/>
        </authorList>
    </citation>
    <scope>NUCLEOTIDE SEQUENCE [LARGE SCALE GENOMIC DNA]</scope>
    <source>
        <strain evidence="1 2">A59</strain>
    </source>
</reference>
<dbReference type="Proteomes" id="UP000037688">
    <property type="component" value="Unassembled WGS sequence"/>
</dbReference>
<evidence type="ECO:0000313" key="1">
    <source>
        <dbReference type="EMBL" id="KOY15119.1"/>
    </source>
</evidence>
<dbReference type="OrthoDB" id="2083380at2"/>
<accession>A0A0M9BMQ6</accession>
<dbReference type="EMBL" id="LITU01000065">
    <property type="protein sequence ID" value="KOY15119.1"/>
    <property type="molecule type" value="Genomic_DNA"/>
</dbReference>
<protein>
    <submittedName>
        <fullName evidence="1">Uncharacterized protein</fullName>
    </submittedName>
</protein>
<comment type="caution">
    <text evidence="1">The sequence shown here is derived from an EMBL/GenBank/DDBJ whole genome shotgun (WGS) entry which is preliminary data.</text>
</comment>
<evidence type="ECO:0000313" key="2">
    <source>
        <dbReference type="Proteomes" id="UP000037688"/>
    </source>
</evidence>
<dbReference type="SUPFAM" id="SSF54427">
    <property type="entry name" value="NTF2-like"/>
    <property type="match status" value="1"/>
</dbReference>
<keyword evidence="2" id="KW-1185">Reference proteome</keyword>
<sequence>MTHSYQMEAGNDIPQRIMHGFTQLLLNGELAQWVEPYNQTYISIVSHQNGKITHYKDYWNPMVVLESDLGGNENDQQ</sequence>
<dbReference type="RefSeq" id="WP_053782102.1">
    <property type="nucleotide sequence ID" value="NZ_LITU01000065.1"/>
</dbReference>
<dbReference type="AlphaFoldDB" id="A0A0M9BMQ6"/>
<name>A0A0M9BMQ6_9BACL</name>
<gene>
    <name evidence="1" type="ORF">AMS66_17930</name>
</gene>
<proteinExistence type="predicted"/>
<organism evidence="1 2">
    <name type="scientific">Paenibacillus xylanivorans</name>
    <dbReference type="NCBI Taxonomy" id="1705561"/>
    <lineage>
        <taxon>Bacteria</taxon>
        <taxon>Bacillati</taxon>
        <taxon>Bacillota</taxon>
        <taxon>Bacilli</taxon>
        <taxon>Bacillales</taxon>
        <taxon>Paenibacillaceae</taxon>
        <taxon>Paenibacillus</taxon>
    </lineage>
</organism>